<accession>A0AA86NLK1</accession>
<evidence type="ECO:0000313" key="2">
    <source>
        <dbReference type="EMBL" id="CAL6110225.1"/>
    </source>
</evidence>
<dbReference type="EMBL" id="CAXDID020000684">
    <property type="protein sequence ID" value="CAL6110225.1"/>
    <property type="molecule type" value="Genomic_DNA"/>
</dbReference>
<reference evidence="1" key="1">
    <citation type="submission" date="2023-06" db="EMBL/GenBank/DDBJ databases">
        <authorList>
            <person name="Kurt Z."/>
        </authorList>
    </citation>
    <scope>NUCLEOTIDE SEQUENCE</scope>
</reference>
<comment type="caution">
    <text evidence="1">The sequence shown here is derived from an EMBL/GenBank/DDBJ whole genome shotgun (WGS) entry which is preliminary data.</text>
</comment>
<gene>
    <name evidence="2" type="ORF">HINF_LOCUS75817</name>
    <name evidence="1" type="ORF">HINF_LOCUS9684</name>
</gene>
<dbReference type="AlphaFoldDB" id="A0AA86NLK1"/>
<proteinExistence type="predicted"/>
<evidence type="ECO:0000313" key="3">
    <source>
        <dbReference type="Proteomes" id="UP001642409"/>
    </source>
</evidence>
<dbReference type="Proteomes" id="UP001642409">
    <property type="component" value="Unassembled WGS sequence"/>
</dbReference>
<dbReference type="EMBL" id="CATOUU010000242">
    <property type="protein sequence ID" value="CAI9922039.1"/>
    <property type="molecule type" value="Genomic_DNA"/>
</dbReference>
<sequence length="478" mass="53925">MYQVNQFAVFGFNSNTQNITDSHIFVKINYTILTGALICLECDIYAKSSNLQFIASGLQLSALILKSKQYIELSDVNISFRFNCNYSSGIVNQINSKINIFSIYQSALIGFNTDNILNGYICSKLYIQTNIIIIEFKVCVNENMQSVGIAEQSLNISGTSTLTCYQLCDDEQIVTFGICYGIIQFATTLDNFTQICSDPFIFDSFNNICVCQYGYYLNGSICVNVINEFSEIMLNISSIYVKLHTEIQQTDLELKSIFYDFEQNIQTNISNLSKLVSETHLDLKLDINTTNQTLHNTMKDLQTDVDFKLKFNSDQNVITQAIIKQFYIETSNNFSAVSTKLGSVSTLIIDNNLNITNYFMKTQTQISDLQNEIGSNFSQVGQAIDGLIIKITSLSDKIDKLNLAATGCKTIGATEEGDGLCTCTTKFDNIQSSYKNGFNFVNNMCCTQYMYLSEALICSDGQQYYHYVELRQYTNVPW</sequence>
<name>A0AA86NLK1_9EUKA</name>
<keyword evidence="3" id="KW-1185">Reference proteome</keyword>
<reference evidence="2 3" key="2">
    <citation type="submission" date="2024-07" db="EMBL/GenBank/DDBJ databases">
        <authorList>
            <person name="Akdeniz Z."/>
        </authorList>
    </citation>
    <scope>NUCLEOTIDE SEQUENCE [LARGE SCALE GENOMIC DNA]</scope>
</reference>
<protein>
    <submittedName>
        <fullName evidence="2">Hypothetical_protein</fullName>
    </submittedName>
</protein>
<organism evidence="1">
    <name type="scientific">Hexamita inflata</name>
    <dbReference type="NCBI Taxonomy" id="28002"/>
    <lineage>
        <taxon>Eukaryota</taxon>
        <taxon>Metamonada</taxon>
        <taxon>Diplomonadida</taxon>
        <taxon>Hexamitidae</taxon>
        <taxon>Hexamitinae</taxon>
        <taxon>Hexamita</taxon>
    </lineage>
</organism>
<evidence type="ECO:0000313" key="1">
    <source>
        <dbReference type="EMBL" id="CAI9922039.1"/>
    </source>
</evidence>